<evidence type="ECO:0000313" key="3">
    <source>
        <dbReference type="Proteomes" id="UP000199459"/>
    </source>
</evidence>
<organism evidence="2 3">
    <name type="scientific">Nitrosomonas marina</name>
    <dbReference type="NCBI Taxonomy" id="917"/>
    <lineage>
        <taxon>Bacteria</taxon>
        <taxon>Pseudomonadati</taxon>
        <taxon>Pseudomonadota</taxon>
        <taxon>Betaproteobacteria</taxon>
        <taxon>Nitrosomonadales</taxon>
        <taxon>Nitrosomonadaceae</taxon>
        <taxon>Nitrosomonas</taxon>
    </lineage>
</organism>
<feature type="chain" id="PRO_5011440064" description="PEP-CTERM protein-sorting domain-containing protein" evidence="1">
    <location>
        <begin position="20"/>
        <end position="198"/>
    </location>
</feature>
<name>A0A1H8AE92_9PROT</name>
<dbReference type="OrthoDB" id="9821010at2"/>
<reference evidence="2 3" key="1">
    <citation type="submission" date="2016-10" db="EMBL/GenBank/DDBJ databases">
        <authorList>
            <person name="de Groot N.N."/>
        </authorList>
    </citation>
    <scope>NUCLEOTIDE SEQUENCE [LARGE SCALE GENOMIC DNA]</scope>
    <source>
        <strain evidence="2 3">Nm22</strain>
    </source>
</reference>
<gene>
    <name evidence="2" type="ORF">SAMN05216325_101106</name>
</gene>
<evidence type="ECO:0000313" key="2">
    <source>
        <dbReference type="EMBL" id="SEM69172.1"/>
    </source>
</evidence>
<accession>A0A1H8AE92</accession>
<evidence type="ECO:0008006" key="4">
    <source>
        <dbReference type="Google" id="ProtNLM"/>
    </source>
</evidence>
<dbReference type="AlphaFoldDB" id="A0A1H8AE92"/>
<sequence length="198" mass="21636">MKNLLLCFLVLMFSGTIHAAMINGFNGPYHVANWSTTSGLTGALSVDNPTAQSINFEIANPSYNYPVNTFLEYQTVAAGTGMVSFDLIMSLIFRPFGAYAPTLSFFTVVDGIHSVEATHNLDNSLFQHVDIMVHNGQRFGFRFDAQNVQQGVFAGATITNFSAPVSEPATLLIAATGFMIMLRLNRSKKGKQRLNLAE</sequence>
<evidence type="ECO:0000256" key="1">
    <source>
        <dbReference type="SAM" id="SignalP"/>
    </source>
</evidence>
<dbReference type="EMBL" id="FOCP01000001">
    <property type="protein sequence ID" value="SEM69172.1"/>
    <property type="molecule type" value="Genomic_DNA"/>
</dbReference>
<dbReference type="RefSeq" id="WP_143056854.1">
    <property type="nucleotide sequence ID" value="NZ_FOCP01000001.1"/>
</dbReference>
<feature type="signal peptide" evidence="1">
    <location>
        <begin position="1"/>
        <end position="19"/>
    </location>
</feature>
<protein>
    <recommendedName>
        <fullName evidence="4">PEP-CTERM protein-sorting domain-containing protein</fullName>
    </recommendedName>
</protein>
<proteinExistence type="predicted"/>
<dbReference type="Proteomes" id="UP000199459">
    <property type="component" value="Unassembled WGS sequence"/>
</dbReference>
<keyword evidence="1" id="KW-0732">Signal</keyword>